<evidence type="ECO:0000313" key="11">
    <source>
        <dbReference type="Proteomes" id="UP000076532"/>
    </source>
</evidence>
<evidence type="ECO:0000256" key="1">
    <source>
        <dbReference type="ARBA" id="ARBA00002738"/>
    </source>
</evidence>
<feature type="compositionally biased region" description="Basic and acidic residues" evidence="8">
    <location>
        <begin position="15"/>
        <end position="32"/>
    </location>
</feature>
<evidence type="ECO:0000256" key="3">
    <source>
        <dbReference type="ARBA" id="ARBA00004496"/>
    </source>
</evidence>
<name>A0A165WXP5_9AGAM</name>
<accession>A0A165WXP5</accession>
<comment type="function">
    <text evidence="1">May be involved in a process influencing telomere capping.</text>
</comment>
<comment type="similarity">
    <text evidence="4">Belongs to the RTC4 family.</text>
</comment>
<feature type="domain" description="Restriction of telomere capping protein 4 C-terminal" evidence="9">
    <location>
        <begin position="175"/>
        <end position="300"/>
    </location>
</feature>
<dbReference type="AlphaFoldDB" id="A0A165WXP5"/>
<dbReference type="InterPro" id="IPR028094">
    <property type="entry name" value="RTC4_C"/>
</dbReference>
<dbReference type="GO" id="GO:0005737">
    <property type="term" value="C:cytoplasm"/>
    <property type="evidence" value="ECO:0007669"/>
    <property type="project" value="UniProtKB-SubCell"/>
</dbReference>
<evidence type="ECO:0000256" key="6">
    <source>
        <dbReference type="ARBA" id="ARBA00022490"/>
    </source>
</evidence>
<evidence type="ECO:0000256" key="7">
    <source>
        <dbReference type="ARBA" id="ARBA00023242"/>
    </source>
</evidence>
<keyword evidence="7" id="KW-0539">Nucleus</keyword>
<protein>
    <recommendedName>
        <fullName evidence="5">Restriction of telomere capping protein 4</fullName>
    </recommendedName>
</protein>
<sequence length="301" mass="34429">MECTPNSTWRRFEYEAKTDVVEDHSEDKHRESSVISIDDDSGEEQGDAIMVSVVEVSDEEDPESDPGSEDEGMFISDWTLMCPYCDETLPSEPSDRLKHSRILLDEKSILDCDNLDVSPNPYHRYIRPFVNTLEYCTRHRFELNLANSLRNSAWASALPVHFEDLEHRVTSLINILEDVSNYPLDNEFYQDLQRSVEATGESRAFGAIGQYSSINRTSTGYYGERGMAIIFNVLSGHFPVNERVWGVPMMQFIYRVLIPETAIRLIEEDLHLINSTAADRRTAIKIKAESTNYGNMENGHE</sequence>
<dbReference type="OrthoDB" id="128308at2759"/>
<evidence type="ECO:0000256" key="4">
    <source>
        <dbReference type="ARBA" id="ARBA00009461"/>
    </source>
</evidence>
<feature type="compositionally biased region" description="Acidic residues" evidence="8">
    <location>
        <begin position="37"/>
        <end position="46"/>
    </location>
</feature>
<proteinExistence type="inferred from homology"/>
<dbReference type="EMBL" id="KV417733">
    <property type="protein sequence ID" value="KZP08011.1"/>
    <property type="molecule type" value="Genomic_DNA"/>
</dbReference>
<dbReference type="GO" id="GO:0005634">
    <property type="term" value="C:nucleus"/>
    <property type="evidence" value="ECO:0007669"/>
    <property type="project" value="UniProtKB-SubCell"/>
</dbReference>
<dbReference type="SMART" id="SM01312">
    <property type="entry name" value="RTC4"/>
    <property type="match status" value="1"/>
</dbReference>
<organism evidence="10 11">
    <name type="scientific">Athelia psychrophila</name>
    <dbReference type="NCBI Taxonomy" id="1759441"/>
    <lineage>
        <taxon>Eukaryota</taxon>
        <taxon>Fungi</taxon>
        <taxon>Dikarya</taxon>
        <taxon>Basidiomycota</taxon>
        <taxon>Agaricomycotina</taxon>
        <taxon>Agaricomycetes</taxon>
        <taxon>Agaricomycetidae</taxon>
        <taxon>Atheliales</taxon>
        <taxon>Atheliaceae</taxon>
        <taxon>Athelia</taxon>
    </lineage>
</organism>
<reference evidence="10 11" key="1">
    <citation type="journal article" date="2016" name="Mol. Biol. Evol.">
        <title>Comparative Genomics of Early-Diverging Mushroom-Forming Fungi Provides Insights into the Origins of Lignocellulose Decay Capabilities.</title>
        <authorList>
            <person name="Nagy L.G."/>
            <person name="Riley R."/>
            <person name="Tritt A."/>
            <person name="Adam C."/>
            <person name="Daum C."/>
            <person name="Floudas D."/>
            <person name="Sun H."/>
            <person name="Yadav J.S."/>
            <person name="Pangilinan J."/>
            <person name="Larsson K.H."/>
            <person name="Matsuura K."/>
            <person name="Barry K."/>
            <person name="Labutti K."/>
            <person name="Kuo R."/>
            <person name="Ohm R.A."/>
            <person name="Bhattacharya S.S."/>
            <person name="Shirouzu T."/>
            <person name="Yoshinaga Y."/>
            <person name="Martin F.M."/>
            <person name="Grigoriev I.V."/>
            <person name="Hibbett D.S."/>
        </authorList>
    </citation>
    <scope>NUCLEOTIDE SEQUENCE [LARGE SCALE GENOMIC DNA]</scope>
    <source>
        <strain evidence="10 11">CBS 109695</strain>
    </source>
</reference>
<dbReference type="PANTHER" id="PTHR41391">
    <property type="entry name" value="RESTRICTION OF TELOMERE CAPPING PROTEIN 4"/>
    <property type="match status" value="1"/>
</dbReference>
<dbReference type="Pfam" id="PF14474">
    <property type="entry name" value="RTC4"/>
    <property type="match status" value="1"/>
</dbReference>
<feature type="region of interest" description="Disordered" evidence="8">
    <location>
        <begin position="15"/>
        <end position="47"/>
    </location>
</feature>
<evidence type="ECO:0000256" key="2">
    <source>
        <dbReference type="ARBA" id="ARBA00004123"/>
    </source>
</evidence>
<comment type="subcellular location">
    <subcellularLocation>
        <location evidence="3">Cytoplasm</location>
    </subcellularLocation>
    <subcellularLocation>
        <location evidence="2">Nucleus</location>
    </subcellularLocation>
</comment>
<dbReference type="InterPro" id="IPR039024">
    <property type="entry name" value="RTC4"/>
</dbReference>
<evidence type="ECO:0000259" key="9">
    <source>
        <dbReference type="SMART" id="SM01312"/>
    </source>
</evidence>
<evidence type="ECO:0000256" key="8">
    <source>
        <dbReference type="SAM" id="MobiDB-lite"/>
    </source>
</evidence>
<evidence type="ECO:0000313" key="10">
    <source>
        <dbReference type="EMBL" id="KZP08011.1"/>
    </source>
</evidence>
<evidence type="ECO:0000256" key="5">
    <source>
        <dbReference type="ARBA" id="ARBA00015162"/>
    </source>
</evidence>
<dbReference type="Proteomes" id="UP000076532">
    <property type="component" value="Unassembled WGS sequence"/>
</dbReference>
<dbReference type="PANTHER" id="PTHR41391:SF1">
    <property type="entry name" value="RESTRICTION OF TELOMERE CAPPING PROTEIN 4"/>
    <property type="match status" value="1"/>
</dbReference>
<keyword evidence="11" id="KW-1185">Reference proteome</keyword>
<gene>
    <name evidence="10" type="ORF">FIBSPDRAFT_965148</name>
</gene>
<keyword evidence="6" id="KW-0963">Cytoplasm</keyword>